<evidence type="ECO:0000256" key="4">
    <source>
        <dbReference type="ARBA" id="ARBA00022597"/>
    </source>
</evidence>
<dbReference type="PROSITE" id="PS50893">
    <property type="entry name" value="ABC_TRANSPORTER_2"/>
    <property type="match status" value="2"/>
</dbReference>
<dbReference type="GO" id="GO:0005524">
    <property type="term" value="F:ATP binding"/>
    <property type="evidence" value="ECO:0007669"/>
    <property type="project" value="UniProtKB-KW"/>
</dbReference>
<evidence type="ECO:0000313" key="13">
    <source>
        <dbReference type="Proteomes" id="UP000672526"/>
    </source>
</evidence>
<keyword evidence="13" id="KW-1185">Reference proteome</keyword>
<dbReference type="EMBL" id="CAJNBK010000034">
    <property type="protein sequence ID" value="CAE6827534.1"/>
    <property type="molecule type" value="Genomic_DNA"/>
</dbReference>
<dbReference type="SUPFAM" id="SSF52540">
    <property type="entry name" value="P-loop containing nucleoside triphosphate hydrolases"/>
    <property type="match status" value="2"/>
</dbReference>
<protein>
    <submittedName>
        <fullName evidence="12">Xylose import ATP-binding protein XylG</fullName>
    </submittedName>
</protein>
<dbReference type="PANTHER" id="PTHR43790:SF1">
    <property type="entry name" value="XYLOSE IMPORT ATP-BINDING PROTEIN XYLG"/>
    <property type="match status" value="1"/>
</dbReference>
<sequence>MTQPLLTMRGIVKAFSGVKALDGIDLTVAPGECVGLCGENGAGKSTLMKVLSGVYPHGTWDGEIIWEGEPLKAASIKDTERAGIIIIHQELMLVPELSVAENIFLGNEITLPGGRMNYAAMYQRADELLRELGISGINSAQPVMNYGGGHQQLIEIAKALNKRAKLLILDEPSSSLTATEIHILLDIVRDLKRRGVACVYISHKLDEVAAVCDTISVIRDGRHVATEPMRALTTDRIISLMVGREIKNLFPREPHPIGDVIFEARHVTCFDVTNPRRKRVNDVSFALRRGEILGVAGLVGAGRTELMQAIFGAYPGVSGATVLMDGKPMKIRAPVDAIRAGIGMVPEDRKRHGIVPGLSVGHNITLAVLQRFAKGGRIDSAAELDTIHTEMKRLSVRAAHPMLSIASLSGGNQQKAVLTRMLLTDPKVLILDEPTRGVDVGAKFEIYKLIFQLAQRGMSIVMVSSELPEVLGISDRVLVIGEGELRGDFVNDGLTQEDILSAAIRPVQRSPNSTASTAPTTPTAASAA</sequence>
<dbReference type="InterPro" id="IPR027417">
    <property type="entry name" value="P-loop_NTPase"/>
</dbReference>
<feature type="domain" description="ABC transporter" evidence="11">
    <location>
        <begin position="262"/>
        <end position="507"/>
    </location>
</feature>
<keyword evidence="6" id="KW-0547">Nucleotide-binding</keyword>
<evidence type="ECO:0000256" key="6">
    <source>
        <dbReference type="ARBA" id="ARBA00022741"/>
    </source>
</evidence>
<dbReference type="SMART" id="SM00382">
    <property type="entry name" value="AAA"/>
    <property type="match status" value="2"/>
</dbReference>
<keyword evidence="1" id="KW-0813">Transport</keyword>
<evidence type="ECO:0000256" key="1">
    <source>
        <dbReference type="ARBA" id="ARBA00022448"/>
    </source>
</evidence>
<keyword evidence="5" id="KW-0677">Repeat</keyword>
<keyword evidence="8" id="KW-1278">Translocase</keyword>
<dbReference type="InterPro" id="IPR003439">
    <property type="entry name" value="ABC_transporter-like_ATP-bd"/>
</dbReference>
<feature type="region of interest" description="Disordered" evidence="10">
    <location>
        <begin position="506"/>
        <end position="528"/>
    </location>
</feature>
<dbReference type="PANTHER" id="PTHR43790">
    <property type="entry name" value="CARBOHYDRATE TRANSPORT ATP-BINDING PROTEIN MG119-RELATED"/>
    <property type="match status" value="1"/>
</dbReference>
<comment type="caution">
    <text evidence="12">The sequence shown here is derived from an EMBL/GenBank/DDBJ whole genome shotgun (WGS) entry which is preliminary data.</text>
</comment>
<keyword evidence="3" id="KW-0997">Cell inner membrane</keyword>
<dbReference type="RefSeq" id="WP_211616615.1">
    <property type="nucleotide sequence ID" value="NZ_CAJNBK010000034.1"/>
</dbReference>
<keyword evidence="2" id="KW-1003">Cell membrane</keyword>
<proteinExistence type="predicted"/>
<dbReference type="NCBIfam" id="TIGR02633">
    <property type="entry name" value="xylG"/>
    <property type="match status" value="1"/>
</dbReference>
<evidence type="ECO:0000256" key="9">
    <source>
        <dbReference type="ARBA" id="ARBA00023136"/>
    </source>
</evidence>
<evidence type="ECO:0000313" key="12">
    <source>
        <dbReference type="EMBL" id="CAE6827534.1"/>
    </source>
</evidence>
<dbReference type="CDD" id="cd03215">
    <property type="entry name" value="ABC_Carb_Monos_II"/>
    <property type="match status" value="1"/>
</dbReference>
<evidence type="ECO:0000256" key="5">
    <source>
        <dbReference type="ARBA" id="ARBA00022737"/>
    </source>
</evidence>
<evidence type="ECO:0000256" key="2">
    <source>
        <dbReference type="ARBA" id="ARBA00022475"/>
    </source>
</evidence>
<dbReference type="Pfam" id="PF00005">
    <property type="entry name" value="ABC_tran"/>
    <property type="match status" value="2"/>
</dbReference>
<dbReference type="NCBIfam" id="NF010069">
    <property type="entry name" value="PRK13549.1"/>
    <property type="match status" value="1"/>
</dbReference>
<keyword evidence="4" id="KW-0762">Sugar transport</keyword>
<dbReference type="InterPro" id="IPR003593">
    <property type="entry name" value="AAA+_ATPase"/>
</dbReference>
<keyword evidence="7 12" id="KW-0067">ATP-binding</keyword>
<evidence type="ECO:0000256" key="8">
    <source>
        <dbReference type="ARBA" id="ARBA00022967"/>
    </source>
</evidence>
<dbReference type="Proteomes" id="UP000672526">
    <property type="component" value="Unassembled WGS sequence"/>
</dbReference>
<dbReference type="InterPro" id="IPR013455">
    <property type="entry name" value="ABC_transptr_XylG"/>
</dbReference>
<dbReference type="InterPro" id="IPR050107">
    <property type="entry name" value="ABC_carbohydrate_import_ATPase"/>
</dbReference>
<reference evidence="12 13" key="1">
    <citation type="submission" date="2021-02" db="EMBL/GenBank/DDBJ databases">
        <authorList>
            <person name="Vanwijnsberghe S."/>
        </authorList>
    </citation>
    <scope>NUCLEOTIDE SEQUENCE [LARGE SCALE GENOMIC DNA]</scope>
    <source>
        <strain evidence="12 13">LMG 31837</strain>
    </source>
</reference>
<name>A0ABN7MU99_9BURK</name>
<keyword evidence="9" id="KW-0472">Membrane</keyword>
<evidence type="ECO:0000256" key="10">
    <source>
        <dbReference type="SAM" id="MobiDB-lite"/>
    </source>
</evidence>
<dbReference type="CDD" id="cd03216">
    <property type="entry name" value="ABC_Carb_Monos_I"/>
    <property type="match status" value="1"/>
</dbReference>
<feature type="domain" description="ABC transporter" evidence="11">
    <location>
        <begin position="6"/>
        <end position="245"/>
    </location>
</feature>
<feature type="compositionally biased region" description="Low complexity" evidence="10">
    <location>
        <begin position="510"/>
        <end position="528"/>
    </location>
</feature>
<evidence type="ECO:0000256" key="3">
    <source>
        <dbReference type="ARBA" id="ARBA00022519"/>
    </source>
</evidence>
<dbReference type="Gene3D" id="3.40.50.300">
    <property type="entry name" value="P-loop containing nucleotide triphosphate hydrolases"/>
    <property type="match status" value="2"/>
</dbReference>
<gene>
    <name evidence="12" type="primary">xylG</name>
    <name evidence="12" type="ORF">R69888_06407</name>
</gene>
<evidence type="ECO:0000259" key="11">
    <source>
        <dbReference type="PROSITE" id="PS50893"/>
    </source>
</evidence>
<organism evidence="12 13">
    <name type="scientific">Paraburkholderia haematera</name>
    <dbReference type="NCBI Taxonomy" id="2793077"/>
    <lineage>
        <taxon>Bacteria</taxon>
        <taxon>Pseudomonadati</taxon>
        <taxon>Pseudomonadota</taxon>
        <taxon>Betaproteobacteria</taxon>
        <taxon>Burkholderiales</taxon>
        <taxon>Burkholderiaceae</taxon>
        <taxon>Paraburkholderia</taxon>
    </lineage>
</organism>
<accession>A0ABN7MU99</accession>
<evidence type="ECO:0000256" key="7">
    <source>
        <dbReference type="ARBA" id="ARBA00022840"/>
    </source>
</evidence>